<evidence type="ECO:0000256" key="2">
    <source>
        <dbReference type="ARBA" id="ARBA00023125"/>
    </source>
</evidence>
<dbReference type="Gene3D" id="1.10.357.10">
    <property type="entry name" value="Tetracycline Repressor, domain 2"/>
    <property type="match status" value="1"/>
</dbReference>
<sequence length="210" mass="24639">MAPKISEEEKGRRRSHIVQSAKNVFIRKGYEASSMQDIVDETKMSRGWVYLYFANKEEIMKAILIENEMETEQMVENLLASRHSVWEGLKAMLTAIEQELLEGSDNLDMVFYEYFLGGLRNKERHLFLEGRYDRQHRFIMDFLQQGVLNNEFSPLAEIEVIVKMITSYFEGIMLHTRAAGPDQVRVREQMELFKTVLKNILQVQDSKGEY</sequence>
<evidence type="ECO:0000256" key="1">
    <source>
        <dbReference type="ARBA" id="ARBA00023015"/>
    </source>
</evidence>
<evidence type="ECO:0000313" key="6">
    <source>
        <dbReference type="EMBL" id="MED1204340.1"/>
    </source>
</evidence>
<dbReference type="Proteomes" id="UP001341444">
    <property type="component" value="Unassembled WGS sequence"/>
</dbReference>
<dbReference type="PROSITE" id="PS50977">
    <property type="entry name" value="HTH_TETR_2"/>
    <property type="match status" value="1"/>
</dbReference>
<name>A0ABU6MI41_9BACI</name>
<dbReference type="EMBL" id="JARMAB010000021">
    <property type="protein sequence ID" value="MED1204340.1"/>
    <property type="molecule type" value="Genomic_DNA"/>
</dbReference>
<feature type="DNA-binding region" description="H-T-H motif" evidence="4">
    <location>
        <begin position="34"/>
        <end position="53"/>
    </location>
</feature>
<evidence type="ECO:0000256" key="3">
    <source>
        <dbReference type="ARBA" id="ARBA00023163"/>
    </source>
</evidence>
<dbReference type="InterPro" id="IPR001647">
    <property type="entry name" value="HTH_TetR"/>
</dbReference>
<dbReference type="PANTHER" id="PTHR47506:SF6">
    <property type="entry name" value="HTH-TYPE TRANSCRIPTIONAL REPRESSOR NEMR"/>
    <property type="match status" value="1"/>
</dbReference>
<accession>A0ABU6MI41</accession>
<dbReference type="PANTHER" id="PTHR47506">
    <property type="entry name" value="TRANSCRIPTIONAL REGULATORY PROTEIN"/>
    <property type="match status" value="1"/>
</dbReference>
<dbReference type="Gene3D" id="1.10.10.60">
    <property type="entry name" value="Homeodomain-like"/>
    <property type="match status" value="1"/>
</dbReference>
<comment type="caution">
    <text evidence="6">The sequence shown here is derived from an EMBL/GenBank/DDBJ whole genome shotgun (WGS) entry which is preliminary data.</text>
</comment>
<organism evidence="6 7">
    <name type="scientific">Heyndrickxia acidicola</name>
    <dbReference type="NCBI Taxonomy" id="209389"/>
    <lineage>
        <taxon>Bacteria</taxon>
        <taxon>Bacillati</taxon>
        <taxon>Bacillota</taxon>
        <taxon>Bacilli</taxon>
        <taxon>Bacillales</taxon>
        <taxon>Bacillaceae</taxon>
        <taxon>Heyndrickxia</taxon>
    </lineage>
</organism>
<dbReference type="Pfam" id="PF00440">
    <property type="entry name" value="TetR_N"/>
    <property type="match status" value="1"/>
</dbReference>
<evidence type="ECO:0000313" key="7">
    <source>
        <dbReference type="Proteomes" id="UP001341444"/>
    </source>
</evidence>
<reference evidence="6 7" key="1">
    <citation type="submission" date="2023-03" db="EMBL/GenBank/DDBJ databases">
        <title>Bacillus Genome Sequencing.</title>
        <authorList>
            <person name="Dunlap C."/>
        </authorList>
    </citation>
    <scope>NUCLEOTIDE SEQUENCE [LARGE SCALE GENOMIC DNA]</scope>
    <source>
        <strain evidence="6 7">B-23453</strain>
    </source>
</reference>
<gene>
    <name evidence="6" type="ORF">P4T90_14930</name>
</gene>
<dbReference type="InterPro" id="IPR041612">
    <property type="entry name" value="YfiR_C"/>
</dbReference>
<dbReference type="RefSeq" id="WP_066265056.1">
    <property type="nucleotide sequence ID" value="NZ_JARMAB010000021.1"/>
</dbReference>
<keyword evidence="1" id="KW-0805">Transcription regulation</keyword>
<dbReference type="InterPro" id="IPR036271">
    <property type="entry name" value="Tet_transcr_reg_TetR-rel_C_sf"/>
</dbReference>
<keyword evidence="3" id="KW-0804">Transcription</keyword>
<evidence type="ECO:0000259" key="5">
    <source>
        <dbReference type="PROSITE" id="PS50977"/>
    </source>
</evidence>
<dbReference type="InterPro" id="IPR009057">
    <property type="entry name" value="Homeodomain-like_sf"/>
</dbReference>
<keyword evidence="7" id="KW-1185">Reference proteome</keyword>
<dbReference type="Pfam" id="PF17922">
    <property type="entry name" value="TetR_C_17"/>
    <property type="match status" value="1"/>
</dbReference>
<feature type="domain" description="HTH tetR-type" evidence="5">
    <location>
        <begin position="11"/>
        <end position="71"/>
    </location>
</feature>
<keyword evidence="2 4" id="KW-0238">DNA-binding</keyword>
<dbReference type="SUPFAM" id="SSF46689">
    <property type="entry name" value="Homeodomain-like"/>
    <property type="match status" value="1"/>
</dbReference>
<dbReference type="SUPFAM" id="SSF48498">
    <property type="entry name" value="Tetracyclin repressor-like, C-terminal domain"/>
    <property type="match status" value="1"/>
</dbReference>
<evidence type="ECO:0000256" key="4">
    <source>
        <dbReference type="PROSITE-ProRule" id="PRU00335"/>
    </source>
</evidence>
<protein>
    <submittedName>
        <fullName evidence="6">TetR family transcriptional regulator</fullName>
    </submittedName>
</protein>
<proteinExistence type="predicted"/>
<dbReference type="PRINTS" id="PR00455">
    <property type="entry name" value="HTHTETR"/>
</dbReference>